<feature type="domain" description="Bulb-type lectin" evidence="4">
    <location>
        <begin position="93"/>
        <end position="230"/>
    </location>
</feature>
<dbReference type="EMBL" id="CAJVPY010008205">
    <property type="protein sequence ID" value="CAG8692768.1"/>
    <property type="molecule type" value="Genomic_DNA"/>
</dbReference>
<dbReference type="PROSITE" id="PS50927">
    <property type="entry name" value="BULB_LECTIN"/>
    <property type="match status" value="1"/>
</dbReference>
<feature type="non-terminal residue" evidence="5">
    <location>
        <position position="363"/>
    </location>
</feature>
<keyword evidence="3" id="KW-1133">Transmembrane helix</keyword>
<sequence length="363" mass="39707">LYSVAMVVVQGQSSAIVGNRLYFLGSAISKQASENIFLDVTFSTLNTSNPPWSQTNSRVPTNSAYASACVGGPNNNNIYLLEHLNTTSGFSNYTIVYAFDTVNKSWSIPNISGIIPVRFFGSSSDGELLNDIYIFDTLKLTWTQGSNVNAPTPRADFTATLLNNGLIIYIGGDVDMFKIPIYNTNNDSWSTMIADGNELSPRSRFTAVLSPDGHVIIYGGTGPTDQTELLASLDTTVNPYIWSAKPMIGNNVPPPLVLHSAAIVDNFMIIAFGSRGINYDNSTFDINNLNTQLYLLDTRTYMWVTDTLQNFNSNISSNNTHTLSAIVIVAISIASIVLLEIVGLIIYLLYKRSTPSKFPNMQV</sequence>
<name>A0A9N9EVS9_9GLOM</name>
<keyword evidence="6" id="KW-1185">Reference proteome</keyword>
<keyword evidence="3" id="KW-0812">Transmembrane</keyword>
<keyword evidence="3" id="KW-0472">Membrane</keyword>
<keyword evidence="1" id="KW-0880">Kelch repeat</keyword>
<evidence type="ECO:0000256" key="2">
    <source>
        <dbReference type="ARBA" id="ARBA00022737"/>
    </source>
</evidence>
<gene>
    <name evidence="5" type="ORF">DERYTH_LOCUS12487</name>
</gene>
<comment type="caution">
    <text evidence="5">The sequence shown here is derived from an EMBL/GenBank/DDBJ whole genome shotgun (WGS) entry which is preliminary data.</text>
</comment>
<organism evidence="5 6">
    <name type="scientific">Dentiscutata erythropus</name>
    <dbReference type="NCBI Taxonomy" id="1348616"/>
    <lineage>
        <taxon>Eukaryota</taxon>
        <taxon>Fungi</taxon>
        <taxon>Fungi incertae sedis</taxon>
        <taxon>Mucoromycota</taxon>
        <taxon>Glomeromycotina</taxon>
        <taxon>Glomeromycetes</taxon>
        <taxon>Diversisporales</taxon>
        <taxon>Gigasporaceae</taxon>
        <taxon>Dentiscutata</taxon>
    </lineage>
</organism>
<dbReference type="Pfam" id="PF24981">
    <property type="entry name" value="Beta-prop_ATRN-LZTR1"/>
    <property type="match status" value="1"/>
</dbReference>
<keyword evidence="2" id="KW-0677">Repeat</keyword>
<proteinExistence type="predicted"/>
<evidence type="ECO:0000256" key="1">
    <source>
        <dbReference type="ARBA" id="ARBA00022441"/>
    </source>
</evidence>
<dbReference type="Gene3D" id="2.120.10.80">
    <property type="entry name" value="Kelch-type beta propeller"/>
    <property type="match status" value="2"/>
</dbReference>
<dbReference type="Proteomes" id="UP000789405">
    <property type="component" value="Unassembled WGS sequence"/>
</dbReference>
<dbReference type="InterPro" id="IPR001480">
    <property type="entry name" value="Bulb-type_lectin_dom"/>
</dbReference>
<dbReference type="InterPro" id="IPR015915">
    <property type="entry name" value="Kelch-typ_b-propeller"/>
</dbReference>
<feature type="transmembrane region" description="Helical" evidence="3">
    <location>
        <begin position="323"/>
        <end position="350"/>
    </location>
</feature>
<dbReference type="PANTHER" id="PTHR46093:SF18">
    <property type="entry name" value="FIBRONECTIN TYPE-III DOMAIN-CONTAINING PROTEIN"/>
    <property type="match status" value="1"/>
</dbReference>
<dbReference type="OrthoDB" id="432528at2759"/>
<evidence type="ECO:0000313" key="6">
    <source>
        <dbReference type="Proteomes" id="UP000789405"/>
    </source>
</evidence>
<dbReference type="SUPFAM" id="SSF117281">
    <property type="entry name" value="Kelch motif"/>
    <property type="match status" value="1"/>
</dbReference>
<evidence type="ECO:0000313" key="5">
    <source>
        <dbReference type="EMBL" id="CAG8692768.1"/>
    </source>
</evidence>
<protein>
    <submittedName>
        <fullName evidence="5">15184_t:CDS:1</fullName>
    </submittedName>
</protein>
<dbReference type="InterPro" id="IPR056737">
    <property type="entry name" value="Beta-prop_ATRN-MKLN-like"/>
</dbReference>
<dbReference type="PANTHER" id="PTHR46093">
    <property type="entry name" value="ACYL-COA-BINDING DOMAIN-CONTAINING PROTEIN 5"/>
    <property type="match status" value="1"/>
</dbReference>
<dbReference type="AlphaFoldDB" id="A0A9N9EVS9"/>
<evidence type="ECO:0000256" key="3">
    <source>
        <dbReference type="SAM" id="Phobius"/>
    </source>
</evidence>
<evidence type="ECO:0000259" key="4">
    <source>
        <dbReference type="PROSITE" id="PS50927"/>
    </source>
</evidence>
<reference evidence="5" key="1">
    <citation type="submission" date="2021-06" db="EMBL/GenBank/DDBJ databases">
        <authorList>
            <person name="Kallberg Y."/>
            <person name="Tangrot J."/>
            <person name="Rosling A."/>
        </authorList>
    </citation>
    <scope>NUCLEOTIDE SEQUENCE</scope>
    <source>
        <strain evidence="5">MA453B</strain>
    </source>
</reference>
<accession>A0A9N9EVS9</accession>